<feature type="transmembrane region" description="Helical" evidence="1">
    <location>
        <begin position="6"/>
        <end position="24"/>
    </location>
</feature>
<sequence length="47" mass="5316">MTSGGHIVIVAVIIPVIPIVRVIIDSKCKWVDVVYLFFWYARTRGAL</sequence>
<proteinExistence type="predicted"/>
<evidence type="ECO:0000256" key="1">
    <source>
        <dbReference type="SAM" id="Phobius"/>
    </source>
</evidence>
<dbReference type="AlphaFoldDB" id="A0A0C2CUN0"/>
<comment type="caution">
    <text evidence="2">The sequence shown here is derived from an EMBL/GenBank/DDBJ whole genome shotgun (WGS) entry which is preliminary data.</text>
</comment>
<organism evidence="2 3">
    <name type="scientific">Enhygromyxa salina</name>
    <dbReference type="NCBI Taxonomy" id="215803"/>
    <lineage>
        <taxon>Bacteria</taxon>
        <taxon>Pseudomonadati</taxon>
        <taxon>Myxococcota</taxon>
        <taxon>Polyangia</taxon>
        <taxon>Nannocystales</taxon>
        <taxon>Nannocystaceae</taxon>
        <taxon>Enhygromyxa</taxon>
    </lineage>
</organism>
<evidence type="ECO:0000313" key="3">
    <source>
        <dbReference type="Proteomes" id="UP000031599"/>
    </source>
</evidence>
<dbReference type="EMBL" id="JMCC02000225">
    <property type="protein sequence ID" value="KIG11602.1"/>
    <property type="molecule type" value="Genomic_DNA"/>
</dbReference>
<accession>A0A0C2CUN0</accession>
<gene>
    <name evidence="2" type="ORF">DB30_03122</name>
</gene>
<keyword evidence="1" id="KW-0472">Membrane</keyword>
<name>A0A0C2CUN0_9BACT</name>
<dbReference type="Proteomes" id="UP000031599">
    <property type="component" value="Unassembled WGS sequence"/>
</dbReference>
<evidence type="ECO:0000313" key="2">
    <source>
        <dbReference type="EMBL" id="KIG11602.1"/>
    </source>
</evidence>
<keyword evidence="1" id="KW-0812">Transmembrane</keyword>
<protein>
    <submittedName>
        <fullName evidence="2">Uncharacterized protein</fullName>
    </submittedName>
</protein>
<keyword evidence="1" id="KW-1133">Transmembrane helix</keyword>
<reference evidence="2 3" key="1">
    <citation type="submission" date="2014-12" db="EMBL/GenBank/DDBJ databases">
        <title>Genome assembly of Enhygromyxa salina DSM 15201.</title>
        <authorList>
            <person name="Sharma G."/>
            <person name="Subramanian S."/>
        </authorList>
    </citation>
    <scope>NUCLEOTIDE SEQUENCE [LARGE SCALE GENOMIC DNA]</scope>
    <source>
        <strain evidence="2 3">DSM 15201</strain>
    </source>
</reference>